<proteinExistence type="predicted"/>
<organism evidence="1 2">
    <name type="scientific">Tunturiibacter gelidiferens</name>
    <dbReference type="NCBI Taxonomy" id="3069689"/>
    <lineage>
        <taxon>Bacteria</taxon>
        <taxon>Pseudomonadati</taxon>
        <taxon>Acidobacteriota</taxon>
        <taxon>Terriglobia</taxon>
        <taxon>Terriglobales</taxon>
        <taxon>Acidobacteriaceae</taxon>
        <taxon>Tunturiibacter</taxon>
    </lineage>
</organism>
<evidence type="ECO:0000313" key="2">
    <source>
        <dbReference type="Proteomes" id="UP000569005"/>
    </source>
</evidence>
<protein>
    <submittedName>
        <fullName evidence="1">Endonuclease</fullName>
    </submittedName>
</protein>
<sequence length="97" mass="11793">MPLRQYHFYVYFMASRSHDLYIGFTNNIFRRVAEHRTAPAGTHTARYNINRLVYYEHFTYVLNAIAREKELKNWTREKKLSLIQSNNPTWQDVAHDW</sequence>
<keyword evidence="1" id="KW-0378">Hydrolase</keyword>
<name>A0ACC5NXV7_9BACT</name>
<dbReference type="EMBL" id="JACHEA010000001">
    <property type="protein sequence ID" value="MBB5339389.1"/>
    <property type="molecule type" value="Genomic_DNA"/>
</dbReference>
<keyword evidence="2" id="KW-1185">Reference proteome</keyword>
<evidence type="ECO:0000313" key="1">
    <source>
        <dbReference type="EMBL" id="MBB5339389.1"/>
    </source>
</evidence>
<gene>
    <name evidence="1" type="ORF">HDF13_001722</name>
</gene>
<dbReference type="Proteomes" id="UP000569005">
    <property type="component" value="Unassembled WGS sequence"/>
</dbReference>
<accession>A0ACC5NXV7</accession>
<reference evidence="1" key="1">
    <citation type="submission" date="2020-08" db="EMBL/GenBank/DDBJ databases">
        <title>Genomic Encyclopedia of Type Strains, Phase IV (KMG-V): Genome sequencing to study the core and pangenomes of soil and plant-associated prokaryotes.</title>
        <authorList>
            <person name="Whitman W."/>
        </authorList>
    </citation>
    <scope>NUCLEOTIDE SEQUENCE</scope>
    <source>
        <strain evidence="1">M8UP15</strain>
    </source>
</reference>
<keyword evidence="1" id="KW-0540">Nuclease</keyword>
<keyword evidence="1" id="KW-0255">Endonuclease</keyword>
<comment type="caution">
    <text evidence="1">The sequence shown here is derived from an EMBL/GenBank/DDBJ whole genome shotgun (WGS) entry which is preliminary data.</text>
</comment>